<feature type="region of interest" description="Disordered" evidence="5">
    <location>
        <begin position="444"/>
        <end position="476"/>
    </location>
</feature>
<dbReference type="Proteomes" id="UP001244341">
    <property type="component" value="Chromosome 15b"/>
</dbReference>
<name>A0ABY8UNZ9_TETOB</name>
<feature type="domain" description="NFD4 C-terminal" evidence="8">
    <location>
        <begin position="520"/>
        <end position="724"/>
    </location>
</feature>
<dbReference type="Pfam" id="PF23262">
    <property type="entry name" value="NFD4_C"/>
    <property type="match status" value="1"/>
</dbReference>
<dbReference type="PANTHER" id="PTHR21576">
    <property type="entry name" value="UNCHARACTERIZED NODULIN-LIKE PROTEIN"/>
    <property type="match status" value="1"/>
</dbReference>
<feature type="transmembrane region" description="Helical" evidence="6">
    <location>
        <begin position="26"/>
        <end position="49"/>
    </location>
</feature>
<feature type="transmembrane region" description="Helical" evidence="6">
    <location>
        <begin position="99"/>
        <end position="117"/>
    </location>
</feature>
<evidence type="ECO:0008006" key="11">
    <source>
        <dbReference type="Google" id="ProtNLM"/>
    </source>
</evidence>
<dbReference type="Gene3D" id="1.20.1250.20">
    <property type="entry name" value="MFS general substrate transporter like domains"/>
    <property type="match status" value="1"/>
</dbReference>
<evidence type="ECO:0000256" key="3">
    <source>
        <dbReference type="ARBA" id="ARBA00022989"/>
    </source>
</evidence>
<feature type="domain" description="Nodulin-like" evidence="7">
    <location>
        <begin position="27"/>
        <end position="258"/>
    </location>
</feature>
<dbReference type="Pfam" id="PF06813">
    <property type="entry name" value="Nodulin-like"/>
    <property type="match status" value="1"/>
</dbReference>
<feature type="transmembrane region" description="Helical" evidence="6">
    <location>
        <begin position="69"/>
        <end position="87"/>
    </location>
</feature>
<feature type="transmembrane region" description="Helical" evidence="6">
    <location>
        <begin position="273"/>
        <end position="290"/>
    </location>
</feature>
<feature type="transmembrane region" description="Helical" evidence="6">
    <location>
        <begin position="522"/>
        <end position="540"/>
    </location>
</feature>
<keyword evidence="4 6" id="KW-0472">Membrane</keyword>
<dbReference type="InterPro" id="IPR010658">
    <property type="entry name" value="Nodulin-like"/>
</dbReference>
<dbReference type="InterPro" id="IPR036259">
    <property type="entry name" value="MFS_trans_sf"/>
</dbReference>
<accession>A0ABY8UNZ9</accession>
<evidence type="ECO:0000256" key="6">
    <source>
        <dbReference type="SAM" id="Phobius"/>
    </source>
</evidence>
<sequence>MGGGTRGLRSSSFRRSLKLRVRVNKFYTFTASALIQVAGSPVYTFSIYAAALGSSLGLDHVQLEGLGSMLAFGNFLALLSGSCYELMERHNRMGPRITIWVGVVLGAVGYGGLYLAASGVLQLSYLGLLGFAFVAGNASSWYDTATIVTNVRNFPNNRGAVVGLLKSFVGLSGSIYSSVYTSALSPDAPSYLLLLAVAVPLLPLLLSAGVNHVPYVEAAELHSLTSWFNPETRFLLAYVTVAALALYQMTSALLEGLGGVPSTGAAGLDLLDLNSAGMFGLLAVVLLVPWDSGGLRSIYVHDHLADPEEKAGTIPHYVHDHLADPEEKADTIPQWIKQLTHTRQLPSATIRARLDSIQAALAPPPSNSSSPAAAAAAAATASSPSRRGAAGSSPRPVGGMRGHCCGVDVAGSPMRAVQSAAVMSPAGRGSVEIMLPADEAAAAAADSSTTLTEPLLQQQQQHQQHRAEAGSQLGKVPSMARRVSLPDAAAAPGSPRSPSPAIDCRHRFTNLSLSQAVQTGQFWLLFFLFLAGVGACLTFLNNLGQIVVALGGAPGDQVVFVSIFAVGNAAGRLLMGMLPEHYLHTAGTPRTHWLLATFAALSASTLAAAAAAHPGHLYLLSLALGLCYGGIFSLIPAIAADVFGLRHFAATYSGLQTACAIGCYVFPTQLAGYFYSQAVAAHGVGEPCIGTDCYAATFVAEGVLCLLGCCAAAAVVGSTRGVYSQLAAHLSEVQQEEAQDMVQQWAAGHPLFTATRAPSDPTISATTGVPAGQYGRSVHRSLGHSNAAVAQLHSSSMARQQQQQQQPGTPGIPSGRALAVAAQGLL</sequence>
<evidence type="ECO:0000259" key="7">
    <source>
        <dbReference type="Pfam" id="PF06813"/>
    </source>
</evidence>
<keyword evidence="3 6" id="KW-1133">Transmembrane helix</keyword>
<feature type="transmembrane region" description="Helical" evidence="6">
    <location>
        <begin position="618"/>
        <end position="639"/>
    </location>
</feature>
<feature type="transmembrane region" description="Helical" evidence="6">
    <location>
        <begin position="160"/>
        <end position="179"/>
    </location>
</feature>
<proteinExistence type="predicted"/>
<feature type="transmembrane region" description="Helical" evidence="6">
    <location>
        <begin position="546"/>
        <end position="571"/>
    </location>
</feature>
<protein>
    <recommendedName>
        <fullName evidence="11">Nodulin-like domain-containing protein</fullName>
    </recommendedName>
</protein>
<feature type="transmembrane region" description="Helical" evidence="6">
    <location>
        <begin position="234"/>
        <end position="253"/>
    </location>
</feature>
<evidence type="ECO:0000256" key="4">
    <source>
        <dbReference type="ARBA" id="ARBA00023136"/>
    </source>
</evidence>
<dbReference type="EMBL" id="CP126222">
    <property type="protein sequence ID" value="WIA23065.1"/>
    <property type="molecule type" value="Genomic_DNA"/>
</dbReference>
<keyword evidence="2 6" id="KW-0812">Transmembrane</keyword>
<keyword evidence="10" id="KW-1185">Reference proteome</keyword>
<evidence type="ECO:0000256" key="5">
    <source>
        <dbReference type="SAM" id="MobiDB-lite"/>
    </source>
</evidence>
<evidence type="ECO:0000313" key="9">
    <source>
        <dbReference type="EMBL" id="WIA23065.1"/>
    </source>
</evidence>
<feature type="transmembrane region" description="Helical" evidence="6">
    <location>
        <begin position="191"/>
        <end position="213"/>
    </location>
</feature>
<evidence type="ECO:0000313" key="10">
    <source>
        <dbReference type="Proteomes" id="UP001244341"/>
    </source>
</evidence>
<evidence type="ECO:0000256" key="2">
    <source>
        <dbReference type="ARBA" id="ARBA00022692"/>
    </source>
</evidence>
<feature type="compositionally biased region" description="Polar residues" evidence="5">
    <location>
        <begin position="447"/>
        <end position="456"/>
    </location>
</feature>
<gene>
    <name evidence="9" type="ORF">OEZ85_001411</name>
</gene>
<dbReference type="InterPro" id="IPR056555">
    <property type="entry name" value="NFD4_C"/>
</dbReference>
<feature type="compositionally biased region" description="Low complexity" evidence="5">
    <location>
        <begin position="367"/>
        <end position="396"/>
    </location>
</feature>
<dbReference type="SUPFAM" id="SSF103473">
    <property type="entry name" value="MFS general substrate transporter"/>
    <property type="match status" value="2"/>
</dbReference>
<comment type="subcellular location">
    <subcellularLocation>
        <location evidence="1">Membrane</location>
        <topology evidence="1">Multi-pass membrane protein</topology>
    </subcellularLocation>
</comment>
<feature type="region of interest" description="Disordered" evidence="5">
    <location>
        <begin position="361"/>
        <end position="400"/>
    </location>
</feature>
<organism evidence="9 10">
    <name type="scientific">Tetradesmus obliquus</name>
    <name type="common">Green alga</name>
    <name type="synonym">Acutodesmus obliquus</name>
    <dbReference type="NCBI Taxonomy" id="3088"/>
    <lineage>
        <taxon>Eukaryota</taxon>
        <taxon>Viridiplantae</taxon>
        <taxon>Chlorophyta</taxon>
        <taxon>core chlorophytes</taxon>
        <taxon>Chlorophyceae</taxon>
        <taxon>CS clade</taxon>
        <taxon>Sphaeropleales</taxon>
        <taxon>Scenedesmaceae</taxon>
        <taxon>Tetradesmus</taxon>
    </lineage>
</organism>
<evidence type="ECO:0000259" key="8">
    <source>
        <dbReference type="Pfam" id="PF23262"/>
    </source>
</evidence>
<feature type="region of interest" description="Disordered" evidence="5">
    <location>
        <begin position="756"/>
        <end position="776"/>
    </location>
</feature>
<reference evidence="9 10" key="1">
    <citation type="submission" date="2023-05" db="EMBL/GenBank/DDBJ databases">
        <title>A 100% complete, gapless, phased diploid assembly of the Scenedesmus obliquus UTEX 3031 genome.</title>
        <authorList>
            <person name="Biondi T.C."/>
            <person name="Hanschen E.R."/>
            <person name="Kwon T."/>
            <person name="Eng W."/>
            <person name="Kruse C.P.S."/>
            <person name="Koehler S.I."/>
            <person name="Kunde Y."/>
            <person name="Gleasner C.D."/>
            <person name="You Mak K.T."/>
            <person name="Polle J."/>
            <person name="Hovde B.T."/>
            <person name="Starkenburg S.R."/>
        </authorList>
    </citation>
    <scope>NUCLEOTIDE SEQUENCE [LARGE SCALE GENOMIC DNA]</scope>
    <source>
        <strain evidence="9 10">DOE0152z</strain>
    </source>
</reference>
<feature type="transmembrane region" description="Helical" evidence="6">
    <location>
        <begin position="592"/>
        <end position="612"/>
    </location>
</feature>
<feature type="transmembrane region" description="Helical" evidence="6">
    <location>
        <begin position="123"/>
        <end position="148"/>
    </location>
</feature>
<evidence type="ECO:0000256" key="1">
    <source>
        <dbReference type="ARBA" id="ARBA00004141"/>
    </source>
</evidence>
<dbReference type="PANTHER" id="PTHR21576:SF158">
    <property type="entry name" value="RIBOSOMAL RNA-PROCESSING PROTEIN 12-LIKE CONSERVED DOMAIN-CONTAINING PROTEIN"/>
    <property type="match status" value="1"/>
</dbReference>